<feature type="compositionally biased region" description="Polar residues" evidence="1">
    <location>
        <begin position="89"/>
        <end position="103"/>
    </location>
</feature>
<dbReference type="OrthoDB" id="3224221at2759"/>
<keyword evidence="3" id="KW-1185">Reference proteome</keyword>
<dbReference type="InParanoid" id="J0D459"/>
<protein>
    <submittedName>
        <fullName evidence="2">Uncharacterized protein</fullName>
    </submittedName>
</protein>
<feature type="region of interest" description="Disordered" evidence="1">
    <location>
        <begin position="1"/>
        <end position="140"/>
    </location>
</feature>
<organism evidence="2 3">
    <name type="scientific">Auricularia subglabra (strain TFB-10046 / SS5)</name>
    <name type="common">White-rot fungus</name>
    <name type="synonym">Auricularia delicata (strain TFB10046)</name>
    <dbReference type="NCBI Taxonomy" id="717982"/>
    <lineage>
        <taxon>Eukaryota</taxon>
        <taxon>Fungi</taxon>
        <taxon>Dikarya</taxon>
        <taxon>Basidiomycota</taxon>
        <taxon>Agaricomycotina</taxon>
        <taxon>Agaricomycetes</taxon>
        <taxon>Auriculariales</taxon>
        <taxon>Auriculariaceae</taxon>
        <taxon>Auricularia</taxon>
    </lineage>
</organism>
<feature type="region of interest" description="Disordered" evidence="1">
    <location>
        <begin position="198"/>
        <end position="225"/>
    </location>
</feature>
<dbReference type="eggNOG" id="ENOG502RD0E">
    <property type="taxonomic scope" value="Eukaryota"/>
</dbReference>
<proteinExistence type="predicted"/>
<feature type="compositionally biased region" description="Polar residues" evidence="1">
    <location>
        <begin position="61"/>
        <end position="70"/>
    </location>
</feature>
<reference evidence="3" key="1">
    <citation type="journal article" date="2012" name="Science">
        <title>The Paleozoic origin of enzymatic lignin decomposition reconstructed from 31 fungal genomes.</title>
        <authorList>
            <person name="Floudas D."/>
            <person name="Binder M."/>
            <person name="Riley R."/>
            <person name="Barry K."/>
            <person name="Blanchette R.A."/>
            <person name="Henrissat B."/>
            <person name="Martinez A.T."/>
            <person name="Otillar R."/>
            <person name="Spatafora J.W."/>
            <person name="Yadav J.S."/>
            <person name="Aerts A."/>
            <person name="Benoit I."/>
            <person name="Boyd A."/>
            <person name="Carlson A."/>
            <person name="Copeland A."/>
            <person name="Coutinho P.M."/>
            <person name="de Vries R.P."/>
            <person name="Ferreira P."/>
            <person name="Findley K."/>
            <person name="Foster B."/>
            <person name="Gaskell J."/>
            <person name="Glotzer D."/>
            <person name="Gorecki P."/>
            <person name="Heitman J."/>
            <person name="Hesse C."/>
            <person name="Hori C."/>
            <person name="Igarashi K."/>
            <person name="Jurgens J.A."/>
            <person name="Kallen N."/>
            <person name="Kersten P."/>
            <person name="Kohler A."/>
            <person name="Kuees U."/>
            <person name="Kumar T.K.A."/>
            <person name="Kuo A."/>
            <person name="LaButti K."/>
            <person name="Larrondo L.F."/>
            <person name="Lindquist E."/>
            <person name="Ling A."/>
            <person name="Lombard V."/>
            <person name="Lucas S."/>
            <person name="Lundell T."/>
            <person name="Martin R."/>
            <person name="McLaughlin D.J."/>
            <person name="Morgenstern I."/>
            <person name="Morin E."/>
            <person name="Murat C."/>
            <person name="Nagy L.G."/>
            <person name="Nolan M."/>
            <person name="Ohm R.A."/>
            <person name="Patyshakuliyeva A."/>
            <person name="Rokas A."/>
            <person name="Ruiz-Duenas F.J."/>
            <person name="Sabat G."/>
            <person name="Salamov A."/>
            <person name="Samejima M."/>
            <person name="Schmutz J."/>
            <person name="Slot J.C."/>
            <person name="St John F."/>
            <person name="Stenlid J."/>
            <person name="Sun H."/>
            <person name="Sun S."/>
            <person name="Syed K."/>
            <person name="Tsang A."/>
            <person name="Wiebenga A."/>
            <person name="Young D."/>
            <person name="Pisabarro A."/>
            <person name="Eastwood D.C."/>
            <person name="Martin F."/>
            <person name="Cullen D."/>
            <person name="Grigoriev I.V."/>
            <person name="Hibbett D.S."/>
        </authorList>
    </citation>
    <scope>NUCLEOTIDE SEQUENCE [LARGE SCALE GENOMIC DNA]</scope>
    <source>
        <strain evidence="3">TFB10046</strain>
    </source>
</reference>
<evidence type="ECO:0000313" key="2">
    <source>
        <dbReference type="EMBL" id="EJD33469.1"/>
    </source>
</evidence>
<dbReference type="EMBL" id="JH688213">
    <property type="protein sequence ID" value="EJD33469.1"/>
    <property type="molecule type" value="Genomic_DNA"/>
</dbReference>
<gene>
    <name evidence="2" type="ORF">AURDEDRAFT_177448</name>
</gene>
<name>J0D459_AURST</name>
<dbReference type="KEGG" id="adl:AURDEDRAFT_177448"/>
<accession>J0D459</accession>
<dbReference type="AlphaFoldDB" id="J0D459"/>
<evidence type="ECO:0000256" key="1">
    <source>
        <dbReference type="SAM" id="MobiDB-lite"/>
    </source>
</evidence>
<dbReference type="Proteomes" id="UP000006514">
    <property type="component" value="Unassembled WGS sequence"/>
</dbReference>
<sequence length="563" mass="63813">MPRVEINPKRARRQSLSDYNTAEQLRSPKRPRYDMDDPSASPVSGQPLRIDDGPRAYHVPESSSHPQGASPTPAADGFRAIENDDAQLAFTSTSGGQTASTLHVSDEFHLPTRPIPGRADGDSPDVRMSLSSHSPMGDGDVEHIIAPRIELGIRPISSPRDAAEASMLVDRDEEWERRQQVPRTPITVEQHGAEHWQEHLPFPSGGGADRSPDLGSNKTDHHPDKLPSISEWLPWGITDVPQRSARRRRPRPYPPLYVGFNYPHDREEKGVAQNRFNRAVRELMRELLGFGPKNSHLEPHPPAEIDDIVAFLGGGEGPSLEGLQLDLVTTSDGIQSHWNMEAARLFADEFLARVDDLCFPENAFEDCDVTASNIKNMFLIRIRYFIRLYQDLYFPLPAREAYESRRFRRMTSRRSSLTSLRKRVCNRIVRALRPIMRLVDDEMISDDETDQEESSPGVKVFRRIERVWVNPELTLIFHMLVDVHLNACNVFGEMGAGSPFRQRINHPPSRVVDTDVVVGLPRNFYNPAWIETLSDGEYWELRCKPAVDLEPFLSQLRGMACCE</sequence>
<evidence type="ECO:0000313" key="3">
    <source>
        <dbReference type="Proteomes" id="UP000006514"/>
    </source>
</evidence>
<feature type="compositionally biased region" description="Polar residues" evidence="1">
    <location>
        <begin position="14"/>
        <end position="24"/>
    </location>
</feature>